<proteinExistence type="predicted"/>
<evidence type="ECO:0000313" key="2">
    <source>
        <dbReference type="Proteomes" id="UP001250538"/>
    </source>
</evidence>
<reference evidence="2" key="1">
    <citation type="submission" date="2023-09" db="EMBL/GenBank/DDBJ databases">
        <title>Paenibacillus sp. chi10 Genome sequencing and assembly.</title>
        <authorList>
            <person name="Kim I."/>
        </authorList>
    </citation>
    <scope>NUCLEOTIDE SEQUENCE [LARGE SCALE GENOMIC DNA]</scope>
    <source>
        <strain evidence="2">chi10</strain>
    </source>
</reference>
<name>A0AAJ2JYA0_9BACL</name>
<protein>
    <submittedName>
        <fullName evidence="1">Uncharacterized protein</fullName>
    </submittedName>
</protein>
<dbReference type="EMBL" id="JAVYAA010000005">
    <property type="protein sequence ID" value="MDT8978701.1"/>
    <property type="molecule type" value="Genomic_DNA"/>
</dbReference>
<evidence type="ECO:0000313" key="1">
    <source>
        <dbReference type="EMBL" id="MDT8978701.1"/>
    </source>
</evidence>
<gene>
    <name evidence="1" type="ORF">RQP50_20920</name>
</gene>
<dbReference type="Proteomes" id="UP001250538">
    <property type="component" value="Unassembled WGS sequence"/>
</dbReference>
<keyword evidence="2" id="KW-1185">Reference proteome</keyword>
<accession>A0AAJ2JYA0</accession>
<comment type="caution">
    <text evidence="1">The sequence shown here is derived from an EMBL/GenBank/DDBJ whole genome shotgun (WGS) entry which is preliminary data.</text>
</comment>
<sequence length="375" mass="43525">MKNYLRKNEIIELLDRGTEIDQKVFEEVDGEAFAASKETVLINGLVNPVKLLIPKTTWTKQDYIIQLGDLELIGTEKDTDKDTQLLLGVKGIEETFITTYEAISQLFSECSMGKYASFLLKEPDEHFSLLEHNFNYWFKGKLAEKKVLLRTVVENGQRIARCFASPEMYQQIDNHILLYCTIWALDKLGFRFNLTSQDIRHSRMTLKFTSEEVFKIPGIGIVSYGFTVRNSEAKTHSVELLPTCHVQNEDGTSVPIVLDKIIRIRHFGKEINSVISKMMELEKLPEHVENAVEVIKLMKTQKVNDLLIYRVRRELIDIIGDRAFKKYKEKYAEVLSSNTYNLLQFFGRLNEVPVDDEQKKLAIESMFWSFMQRND</sequence>
<organism evidence="1 2">
    <name type="scientific">Paenibacillus suaedae</name>
    <dbReference type="NCBI Taxonomy" id="3077233"/>
    <lineage>
        <taxon>Bacteria</taxon>
        <taxon>Bacillati</taxon>
        <taxon>Bacillota</taxon>
        <taxon>Bacilli</taxon>
        <taxon>Bacillales</taxon>
        <taxon>Paenibacillaceae</taxon>
        <taxon>Paenibacillus</taxon>
    </lineage>
</organism>
<dbReference type="AlphaFoldDB" id="A0AAJ2JYA0"/>